<proteinExistence type="inferred from homology"/>
<feature type="transmembrane region" description="Helical" evidence="7">
    <location>
        <begin position="20"/>
        <end position="40"/>
    </location>
</feature>
<reference evidence="9" key="1">
    <citation type="submission" date="2021-01" db="EMBL/GenBank/DDBJ databases">
        <title>Tabrizicola alba sp. nov. a motile alkaliphilic bacterium isolated from a soda lake.</title>
        <authorList>
            <person name="Szuroczki S."/>
            <person name="Abbaszade G."/>
            <person name="Schumann P."/>
            <person name="Toth E."/>
        </authorList>
    </citation>
    <scope>NUCLEOTIDE SEQUENCE</scope>
    <source>
        <strain evidence="9">DMG-N-6</strain>
    </source>
</reference>
<evidence type="ECO:0000256" key="2">
    <source>
        <dbReference type="ARBA" id="ARBA00006448"/>
    </source>
</evidence>
<keyword evidence="10" id="KW-1185">Reference proteome</keyword>
<evidence type="ECO:0000256" key="7">
    <source>
        <dbReference type="SAM" id="Phobius"/>
    </source>
</evidence>
<feature type="transmembrane region" description="Helical" evidence="7">
    <location>
        <begin position="77"/>
        <end position="94"/>
    </location>
</feature>
<dbReference type="AlphaFoldDB" id="A0A8K0Y228"/>
<keyword evidence="6 7" id="KW-0472">Membrane</keyword>
<evidence type="ECO:0000256" key="4">
    <source>
        <dbReference type="ARBA" id="ARBA00022692"/>
    </source>
</evidence>
<dbReference type="RefSeq" id="WP_202689882.1">
    <property type="nucleotide sequence ID" value="NZ_JAESVN010000010.1"/>
</dbReference>
<dbReference type="PANTHER" id="PTHR34582:SF6">
    <property type="entry name" value="UPF0702 TRANSMEMBRANE PROTEIN YCAP"/>
    <property type="match status" value="1"/>
</dbReference>
<evidence type="ECO:0000256" key="6">
    <source>
        <dbReference type="ARBA" id="ARBA00023136"/>
    </source>
</evidence>
<dbReference type="Proteomes" id="UP000648908">
    <property type="component" value="Unassembled WGS sequence"/>
</dbReference>
<dbReference type="InterPro" id="IPR001878">
    <property type="entry name" value="Znf_CCHC"/>
</dbReference>
<accession>A0A8K0Y228</accession>
<evidence type="ECO:0000259" key="8">
    <source>
        <dbReference type="PROSITE" id="PS50158"/>
    </source>
</evidence>
<feature type="domain" description="CCHC-type" evidence="8">
    <location>
        <begin position="195"/>
        <end position="210"/>
    </location>
</feature>
<evidence type="ECO:0000256" key="3">
    <source>
        <dbReference type="ARBA" id="ARBA00022475"/>
    </source>
</evidence>
<dbReference type="InterPro" id="IPR023090">
    <property type="entry name" value="UPF0702_alpha/beta_dom_sf"/>
</dbReference>
<feature type="transmembrane region" description="Helical" evidence="7">
    <location>
        <begin position="52"/>
        <end position="71"/>
    </location>
</feature>
<keyword evidence="5 7" id="KW-1133">Transmembrane helix</keyword>
<comment type="caution">
    <text evidence="9">The sequence shown here is derived from an EMBL/GenBank/DDBJ whole genome shotgun (WGS) entry which is preliminary data.</text>
</comment>
<dbReference type="InterPro" id="IPR007353">
    <property type="entry name" value="DUF421"/>
</dbReference>
<dbReference type="GO" id="GO:0003676">
    <property type="term" value="F:nucleic acid binding"/>
    <property type="evidence" value="ECO:0007669"/>
    <property type="project" value="InterPro"/>
</dbReference>
<comment type="similarity">
    <text evidence="2">Belongs to the UPF0702 family.</text>
</comment>
<dbReference type="EMBL" id="JAESVN010000010">
    <property type="protein sequence ID" value="MBL4918903.1"/>
    <property type="molecule type" value="Genomic_DNA"/>
</dbReference>
<evidence type="ECO:0000313" key="10">
    <source>
        <dbReference type="Proteomes" id="UP000648908"/>
    </source>
</evidence>
<dbReference type="GO" id="GO:0008270">
    <property type="term" value="F:zinc ion binding"/>
    <property type="evidence" value="ECO:0007669"/>
    <property type="project" value="InterPro"/>
</dbReference>
<keyword evidence="4 7" id="KW-0812">Transmembrane</keyword>
<evidence type="ECO:0000256" key="1">
    <source>
        <dbReference type="ARBA" id="ARBA00004651"/>
    </source>
</evidence>
<dbReference type="Pfam" id="PF04239">
    <property type="entry name" value="DUF421"/>
    <property type="match status" value="1"/>
</dbReference>
<keyword evidence="3" id="KW-1003">Cell membrane</keyword>
<organism evidence="9 10">
    <name type="scientific">Szabonella alba</name>
    <dbReference type="NCBI Taxonomy" id="2804194"/>
    <lineage>
        <taxon>Bacteria</taxon>
        <taxon>Pseudomonadati</taxon>
        <taxon>Pseudomonadota</taxon>
        <taxon>Alphaproteobacteria</taxon>
        <taxon>Rhodobacterales</taxon>
        <taxon>Paracoccaceae</taxon>
        <taxon>Szabonella</taxon>
    </lineage>
</organism>
<sequence length="227" mass="24894">MDPVIPLDLQRMFLGEDPPLFLLEILLRIAIIWPWTMLLLRWIGGRSISQLSLIEFLLVIALGSAVGDSLFYPEVPLFHAMLVIFVIIAIDKAIDHAIRRVQIAKRIFDGRPVEVMTNGVMRVSLMGARQIGSLELMELLRLKGVRNLGSVHRAYMEPSGQLSVFAADPPLTGLPIMPPVEAHDPDRAQVGARCCLNCGRLGDLAADCPNCGADNWAMVAVPAPKLG</sequence>
<name>A0A8K0Y228_9RHOB</name>
<dbReference type="Gene3D" id="3.30.240.20">
    <property type="entry name" value="bsu07140 like domains"/>
    <property type="match status" value="1"/>
</dbReference>
<evidence type="ECO:0000256" key="5">
    <source>
        <dbReference type="ARBA" id="ARBA00022989"/>
    </source>
</evidence>
<comment type="subcellular location">
    <subcellularLocation>
        <location evidence="1">Cell membrane</location>
        <topology evidence="1">Multi-pass membrane protein</topology>
    </subcellularLocation>
</comment>
<protein>
    <submittedName>
        <fullName evidence="9">DUF421 domain-containing protein</fullName>
    </submittedName>
</protein>
<evidence type="ECO:0000313" key="9">
    <source>
        <dbReference type="EMBL" id="MBL4918903.1"/>
    </source>
</evidence>
<dbReference type="PROSITE" id="PS50158">
    <property type="entry name" value="ZF_CCHC"/>
    <property type="match status" value="1"/>
</dbReference>
<dbReference type="PANTHER" id="PTHR34582">
    <property type="entry name" value="UPF0702 TRANSMEMBRANE PROTEIN YCAP"/>
    <property type="match status" value="1"/>
</dbReference>
<dbReference type="GO" id="GO:0005886">
    <property type="term" value="C:plasma membrane"/>
    <property type="evidence" value="ECO:0007669"/>
    <property type="project" value="UniProtKB-SubCell"/>
</dbReference>
<gene>
    <name evidence="9" type="ORF">JL811_16890</name>
</gene>